<evidence type="ECO:0000256" key="1">
    <source>
        <dbReference type="SAM" id="SignalP"/>
    </source>
</evidence>
<protein>
    <submittedName>
        <fullName evidence="2">Uncharacterized protein</fullName>
    </submittedName>
</protein>
<organism evidence="2 3">
    <name type="scientific">Colletotrichum karsti</name>
    <dbReference type="NCBI Taxonomy" id="1095194"/>
    <lineage>
        <taxon>Eukaryota</taxon>
        <taxon>Fungi</taxon>
        <taxon>Dikarya</taxon>
        <taxon>Ascomycota</taxon>
        <taxon>Pezizomycotina</taxon>
        <taxon>Sordariomycetes</taxon>
        <taxon>Hypocreomycetidae</taxon>
        <taxon>Glomerellales</taxon>
        <taxon>Glomerellaceae</taxon>
        <taxon>Colletotrichum</taxon>
        <taxon>Colletotrichum boninense species complex</taxon>
    </lineage>
</organism>
<feature type="signal peptide" evidence="1">
    <location>
        <begin position="1"/>
        <end position="20"/>
    </location>
</feature>
<comment type="caution">
    <text evidence="2">The sequence shown here is derived from an EMBL/GenBank/DDBJ whole genome shotgun (WGS) entry which is preliminary data.</text>
</comment>
<dbReference type="Proteomes" id="UP000781932">
    <property type="component" value="Unassembled WGS sequence"/>
</dbReference>
<dbReference type="EMBL" id="JAATWM020000029">
    <property type="protein sequence ID" value="KAF9873974.1"/>
    <property type="molecule type" value="Genomic_DNA"/>
</dbReference>
<name>A0A9P6LFB5_9PEZI</name>
<evidence type="ECO:0000313" key="3">
    <source>
        <dbReference type="Proteomes" id="UP000781932"/>
    </source>
</evidence>
<dbReference type="OrthoDB" id="5075006at2759"/>
<accession>A0A9P6LFB5</accession>
<proteinExistence type="predicted"/>
<keyword evidence="1" id="KW-0732">Signal</keyword>
<reference evidence="2" key="2">
    <citation type="submission" date="2020-11" db="EMBL/GenBank/DDBJ databases">
        <title>Whole genome sequencing of Colletotrichum sp.</title>
        <authorList>
            <person name="Li H."/>
        </authorList>
    </citation>
    <scope>NUCLEOTIDE SEQUENCE</scope>
    <source>
        <strain evidence="2">CkLH20</strain>
    </source>
</reference>
<evidence type="ECO:0000313" key="2">
    <source>
        <dbReference type="EMBL" id="KAF9873974.1"/>
    </source>
</evidence>
<dbReference type="RefSeq" id="XP_038743435.1">
    <property type="nucleotide sequence ID" value="XM_038891423.1"/>
</dbReference>
<dbReference type="AlphaFoldDB" id="A0A9P6LFB5"/>
<dbReference type="GeneID" id="62164497"/>
<keyword evidence="3" id="KW-1185">Reference proteome</keyword>
<gene>
    <name evidence="2" type="ORF">CkaCkLH20_08708</name>
</gene>
<reference evidence="2" key="1">
    <citation type="submission" date="2020-03" db="EMBL/GenBank/DDBJ databases">
        <authorList>
            <person name="He L."/>
        </authorList>
    </citation>
    <scope>NUCLEOTIDE SEQUENCE</scope>
    <source>
        <strain evidence="2">CkLH20</strain>
    </source>
</reference>
<feature type="chain" id="PRO_5040356423" evidence="1">
    <location>
        <begin position="21"/>
        <end position="70"/>
    </location>
</feature>
<sequence>MQFSTVSNIILASLIGQVLAGPVSRASKAGKACTAQIDGFDSKGTCNNLGECSIDIPPNITSNVPSDDCK</sequence>